<dbReference type="PROSITE" id="PS51257">
    <property type="entry name" value="PROKAR_LIPOPROTEIN"/>
    <property type="match status" value="1"/>
</dbReference>
<comment type="caution">
    <text evidence="2">The sequence shown here is derived from an EMBL/GenBank/DDBJ whole genome shotgun (WGS) entry which is preliminary data.</text>
</comment>
<dbReference type="Gene3D" id="3.40.50.300">
    <property type="entry name" value="P-loop containing nucleotide triphosphate hydrolases"/>
    <property type="match status" value="1"/>
</dbReference>
<reference evidence="2" key="1">
    <citation type="submission" date="2022-01" db="EMBL/GenBank/DDBJ databases">
        <title>Jiella avicenniae sp. nov., a novel endophytic bacterium isolated from bark of Avicennia marina.</title>
        <authorList>
            <person name="Tuo L."/>
        </authorList>
    </citation>
    <scope>NUCLEOTIDE SEQUENCE</scope>
    <source>
        <strain evidence="2">CBK1P-4</strain>
    </source>
</reference>
<evidence type="ECO:0000313" key="3">
    <source>
        <dbReference type="Proteomes" id="UP001139035"/>
    </source>
</evidence>
<sequence>MLAEIRTEYENGRLMLLLGAGASCDARDSRGLNLPLGSALASELAELKSKPYRGETLGKVYSTIAASDAAGLHRYFQDRLTNTTPSDAQTIIAQFPWQRIYTLNIDDSMENALRAAKTQKLQVFSRKQPLEEVSPVYDTVQLIKLNGSADRPQDGFVFSPREYGEGASNLPIWYKELGQNHSNYTFVFIGSELDEPLFQHVMAEMRETNQRNPVRGYAITPNATQIDVDHLETLNIRHISGRLKDFSDWLSSEFPTPPSGWDIACNRRPEMRGFIRLSDTQKRTLNSVTLVGSESLPKPSEKQSAGAIREFYKGYKPTWRDIVDDIPGHLEFIETFSRMVEDEYKGKRLIALTGPAGSGKSTALMMTALNLSQTSGKSVYFLREAVSDIKDVIATLEDANPKPFYLFIDKIQDMHADLAEVLSGAEAKNVCIVVSERLNVWKRHVSASFVDMDFKTYTVRKITKDDVPKILQRLEKYGPWTRLEKMKPADRSHEIFRKADRQLLIGLMEATTGLGFTKIIENDFQNLPGESQRKFLILVGLASNHRSTLSFSLVGKSLLELGVEEDINILRDDTEGIVIADTGKLAARHPVYIRELFEKIATTTMIRDCIVALLKSFADYDAPVIKHVGKADGVVFKSIINHRFVKDILRGDEEKIISVYSAFETQFHIDGLYWLQYGLALRAMNRHKEAMEMLRTARSAYLSPHIEHAFAQQLLIIAADKGSWDEAEPLLEEAITTLRELQRKSGVEDTYPIVTLAEGHISVLNKFLGRDKPKQVAQQYANELLVAQRKHPSPRLEEAATNVINYATNGIWKEAYGPEYAT</sequence>
<keyword evidence="3" id="KW-1185">Reference proteome</keyword>
<dbReference type="Pfam" id="PF25199">
    <property type="entry name" value="nSTAND_NTPase5"/>
    <property type="match status" value="1"/>
</dbReference>
<evidence type="ECO:0000259" key="1">
    <source>
        <dbReference type="Pfam" id="PF25199"/>
    </source>
</evidence>
<name>A0A9X1T3W3_9HYPH</name>
<dbReference type="AlphaFoldDB" id="A0A9X1T3W3"/>
<dbReference type="Pfam" id="PF13289">
    <property type="entry name" value="SIR2_2"/>
    <property type="match status" value="1"/>
</dbReference>
<accession>A0A9X1T3W3</accession>
<dbReference type="InterPro" id="IPR027417">
    <property type="entry name" value="P-loop_NTPase"/>
</dbReference>
<proteinExistence type="predicted"/>
<dbReference type="EMBL" id="JAJUWU010000003">
    <property type="protein sequence ID" value="MCE7026934.1"/>
    <property type="molecule type" value="Genomic_DNA"/>
</dbReference>
<gene>
    <name evidence="2" type="ORF">LZD57_02930</name>
</gene>
<dbReference type="Proteomes" id="UP001139035">
    <property type="component" value="Unassembled WGS sequence"/>
</dbReference>
<evidence type="ECO:0000313" key="2">
    <source>
        <dbReference type="EMBL" id="MCE7026934.1"/>
    </source>
</evidence>
<organism evidence="2 3">
    <name type="scientific">Jiella avicenniae</name>
    <dbReference type="NCBI Taxonomy" id="2907202"/>
    <lineage>
        <taxon>Bacteria</taxon>
        <taxon>Pseudomonadati</taxon>
        <taxon>Pseudomonadota</taxon>
        <taxon>Alphaproteobacteria</taxon>
        <taxon>Hyphomicrobiales</taxon>
        <taxon>Aurantimonadaceae</taxon>
        <taxon>Jiella</taxon>
    </lineage>
</organism>
<protein>
    <submittedName>
        <fullName evidence="2">SIR2 family protein</fullName>
    </submittedName>
</protein>
<dbReference type="RefSeq" id="WP_233717629.1">
    <property type="nucleotide sequence ID" value="NZ_JAJUWU010000003.1"/>
</dbReference>
<dbReference type="SUPFAM" id="SSF52540">
    <property type="entry name" value="P-loop containing nucleoside triphosphate hydrolases"/>
    <property type="match status" value="1"/>
</dbReference>
<dbReference type="InterPro" id="IPR057574">
    <property type="entry name" value="nSTAND_NTPase5_dom"/>
</dbReference>
<feature type="domain" description="Novel STAND NTPase 5" evidence="1">
    <location>
        <begin position="309"/>
        <end position="443"/>
    </location>
</feature>